<evidence type="ECO:0000313" key="2">
    <source>
        <dbReference type="Proteomes" id="UP000298652"/>
    </source>
</evidence>
<keyword evidence="2" id="KW-1185">Reference proteome</keyword>
<protein>
    <submittedName>
        <fullName evidence="1">Uncharacterized protein</fullName>
    </submittedName>
</protein>
<gene>
    <name evidence="1" type="ORF">SEVIR_5G003200v2</name>
</gene>
<dbReference type="Gramene" id="TKW11911">
    <property type="protein sequence ID" value="TKW11911"/>
    <property type="gene ID" value="SEVIR_5G003200v2"/>
</dbReference>
<sequence length="102" mass="11540">MFETCTHTAGGMHYLCCRLAEAKQRHSKLDWTANIPLLKPCKEETPNCFHGEWYRRCIGLAAAAASCLSLQARPGPSHLAARMLCHLPDETITKVFFNYLFK</sequence>
<evidence type="ECO:0000313" key="1">
    <source>
        <dbReference type="EMBL" id="TKW11911.1"/>
    </source>
</evidence>
<organism evidence="1 2">
    <name type="scientific">Setaria viridis</name>
    <name type="common">Green bristlegrass</name>
    <name type="synonym">Setaria italica subsp. viridis</name>
    <dbReference type="NCBI Taxonomy" id="4556"/>
    <lineage>
        <taxon>Eukaryota</taxon>
        <taxon>Viridiplantae</taxon>
        <taxon>Streptophyta</taxon>
        <taxon>Embryophyta</taxon>
        <taxon>Tracheophyta</taxon>
        <taxon>Spermatophyta</taxon>
        <taxon>Magnoliopsida</taxon>
        <taxon>Liliopsida</taxon>
        <taxon>Poales</taxon>
        <taxon>Poaceae</taxon>
        <taxon>PACMAD clade</taxon>
        <taxon>Panicoideae</taxon>
        <taxon>Panicodae</taxon>
        <taxon>Paniceae</taxon>
        <taxon>Cenchrinae</taxon>
        <taxon>Setaria</taxon>
    </lineage>
</organism>
<dbReference type="Proteomes" id="UP000298652">
    <property type="component" value="Chromosome 5"/>
</dbReference>
<reference evidence="1" key="1">
    <citation type="submission" date="2019-03" db="EMBL/GenBank/DDBJ databases">
        <title>WGS assembly of Setaria viridis.</title>
        <authorList>
            <person name="Huang P."/>
            <person name="Jenkins J."/>
            <person name="Grimwood J."/>
            <person name="Barry K."/>
            <person name="Healey A."/>
            <person name="Mamidi S."/>
            <person name="Sreedasyam A."/>
            <person name="Shu S."/>
            <person name="Feldman M."/>
            <person name="Wu J."/>
            <person name="Yu Y."/>
            <person name="Chen C."/>
            <person name="Johnson J."/>
            <person name="Rokhsar D."/>
            <person name="Baxter I."/>
            <person name="Schmutz J."/>
            <person name="Brutnell T."/>
            <person name="Kellogg E."/>
        </authorList>
    </citation>
    <scope>NUCLEOTIDE SEQUENCE [LARGE SCALE GENOMIC DNA]</scope>
</reference>
<name>A0A4U6U843_SETVI</name>
<dbReference type="EMBL" id="CM016556">
    <property type="protein sequence ID" value="TKW11911.1"/>
    <property type="molecule type" value="Genomic_DNA"/>
</dbReference>
<dbReference type="AlphaFoldDB" id="A0A4U6U843"/>
<proteinExistence type="predicted"/>
<accession>A0A4U6U843</accession>